<dbReference type="Pfam" id="PF06262">
    <property type="entry name" value="Zincin_1"/>
    <property type="match status" value="1"/>
</dbReference>
<reference evidence="1 2" key="1">
    <citation type="journal article" date="2015" name="Nature">
        <title>rRNA introns, odd ribosomes, and small enigmatic genomes across a large radiation of phyla.</title>
        <authorList>
            <person name="Brown C.T."/>
            <person name="Hug L.A."/>
            <person name="Thomas B.C."/>
            <person name="Sharon I."/>
            <person name="Castelle C.J."/>
            <person name="Singh A."/>
            <person name="Wilkins M.J."/>
            <person name="Williams K.H."/>
            <person name="Banfield J.F."/>
        </authorList>
    </citation>
    <scope>NUCLEOTIDE SEQUENCE [LARGE SCALE GENOMIC DNA]</scope>
</reference>
<comment type="caution">
    <text evidence="1">The sequence shown here is derived from an EMBL/GenBank/DDBJ whole genome shotgun (WGS) entry which is preliminary data.</text>
</comment>
<evidence type="ECO:0000313" key="1">
    <source>
        <dbReference type="EMBL" id="KKU64051.1"/>
    </source>
</evidence>
<organism evidence="1 2">
    <name type="scientific">Candidatus Amesbacteria bacterium GW2011_GWA1_47_16</name>
    <dbReference type="NCBI Taxonomy" id="1618353"/>
    <lineage>
        <taxon>Bacteria</taxon>
        <taxon>Candidatus Amesiibacteriota</taxon>
    </lineage>
</organism>
<dbReference type="PATRIC" id="fig|1618353.3.peg.520"/>
<dbReference type="Proteomes" id="UP000034364">
    <property type="component" value="Unassembled WGS sequence"/>
</dbReference>
<dbReference type="SUPFAM" id="SSF55486">
    <property type="entry name" value="Metalloproteases ('zincins'), catalytic domain"/>
    <property type="match status" value="1"/>
</dbReference>
<dbReference type="InterPro" id="IPR038555">
    <property type="entry name" value="Zincin_1_sf"/>
</dbReference>
<gene>
    <name evidence="1" type="ORF">UX87_C0013G0003</name>
</gene>
<evidence type="ECO:0000313" key="2">
    <source>
        <dbReference type="Proteomes" id="UP000034364"/>
    </source>
</evidence>
<dbReference type="Gene3D" id="3.30.2010.20">
    <property type="match status" value="1"/>
</dbReference>
<accession>A0A0G1S3U8</accession>
<evidence type="ECO:0008006" key="3">
    <source>
        <dbReference type="Google" id="ProtNLM"/>
    </source>
</evidence>
<name>A0A0G1S3U8_9BACT</name>
<protein>
    <recommendedName>
        <fullName evidence="3">Metallopeptidase family protein</fullName>
    </recommendedName>
</protein>
<dbReference type="CDD" id="cd12952">
    <property type="entry name" value="MMP_ACEL2062"/>
    <property type="match status" value="1"/>
</dbReference>
<dbReference type="AlphaFoldDB" id="A0A0G1S3U8"/>
<proteinExistence type="predicted"/>
<dbReference type="InterPro" id="IPR010428">
    <property type="entry name" value="Zincin_1"/>
</dbReference>
<dbReference type="EMBL" id="LCNV01000013">
    <property type="protein sequence ID" value="KKU64051.1"/>
    <property type="molecule type" value="Genomic_DNA"/>
</dbReference>
<sequence>MKPEEFEEIVAQALDGLPEEFAKALENVAVTVEEWPTPQDLRSVGISHGTLFGLYRGVPKPARAGIPPVVPDKIVIFSGPILAFSSDPNAAREQIRKTVLHEIGHYFGMSEEEIRRSGN</sequence>